<keyword evidence="3" id="KW-0863">Zinc-finger</keyword>
<dbReference type="InterPro" id="IPR043522">
    <property type="entry name" value="DDIAS"/>
</dbReference>
<sequence length="788" mass="86437">MNGGHFLVASVISIQNRSFVYPSCHSCFSKISLQFKRYAPSQELRYNCQKCGCSGNTKEANYRYRLSLEVADTHDVFEVTVFGSCLDTYFGVTAKDLQRYIKELNRKAGEDKNDDVFGAVSHAVETCFVGKKFVFRIKSSDMPCVVPSDKPLLQNGRQRERRAKALVAREMSLPHPGLVGYTVIHYIEQQRSGQLKQSHGALWPPDHVLASDHPSGELRSLHLSGDLDVTQSSHRNGFFNLWPYSFGLTWSSTSSEDTALDTREASSEKPKGEDGSIMSHNQLVYNFKGQNVAQDNGDVPKGQKSCLYPPPQSLTPRDELGSRGSTKGKDGDILESPFASERKDPSCEIGIQSSYGLANPRHLLPHQRPKEHLATGGVTSPEASSKGLTEFLARLHNGNSTAALSNGPEWRPASVLGEKSGEDKENELLAEEPDCSWRGRDVYCFPQAGSSCPEANFDASADLFDISIGGSTKSTPATLHRPQIITPRTGTLTPTCIKSEFMPRQGKGNASGTTSHYGLSLYDTMDVSTPKTSTPIASSGFKSECSPIGTLDFTPDPLARPCHPDSLPGGKGSLRSQLPPNKLPWDKARCKKPRLPSKNSLVKQLVSRFSPSARSSNAEAGTDNPCGPLSRLSAQELLSEDVGQEWSPPSGEIQGQDVKSWRRKRRKSFIRLHGDGRVIEDFPLSAIQGGTWSPRNLSNLAKVGFLPKKQQPEEADIGGQLMCQQRTMLGPPVNESPDKPPLVDFRRPKLLPTTSPVPDVADWSSELFSDHEQLPNMEAAITRDDDLN</sequence>
<dbReference type="CDD" id="cd04476">
    <property type="entry name" value="RPA1_DBD_C"/>
    <property type="match status" value="1"/>
</dbReference>
<evidence type="ECO:0000256" key="2">
    <source>
        <dbReference type="ARBA" id="ARBA00022723"/>
    </source>
</evidence>
<feature type="region of interest" description="Disordered" evidence="6">
    <location>
        <begin position="732"/>
        <end position="757"/>
    </location>
</feature>
<proteinExistence type="inferred from homology"/>
<dbReference type="SUPFAM" id="SSF50249">
    <property type="entry name" value="Nucleic acid-binding proteins"/>
    <property type="match status" value="1"/>
</dbReference>
<dbReference type="GO" id="GO:0005634">
    <property type="term" value="C:nucleus"/>
    <property type="evidence" value="ECO:0007669"/>
    <property type="project" value="TreeGrafter"/>
</dbReference>
<dbReference type="Pfam" id="PF08646">
    <property type="entry name" value="Rep_fac-A_C"/>
    <property type="match status" value="1"/>
</dbReference>
<dbReference type="RefSeq" id="XP_013919681.1">
    <property type="nucleotide sequence ID" value="XM_014064206.1"/>
</dbReference>
<feature type="region of interest" description="Disordered" evidence="6">
    <location>
        <begin position="556"/>
        <end position="630"/>
    </location>
</feature>
<dbReference type="InterPro" id="IPR012340">
    <property type="entry name" value="NA-bd_OB-fold"/>
</dbReference>
<keyword evidence="2" id="KW-0479">Metal-binding</keyword>
<dbReference type="CTD" id="220042"/>
<feature type="domain" description="Replication factor A C-terminal" evidence="7">
    <location>
        <begin position="8"/>
        <end position="108"/>
    </location>
</feature>
<dbReference type="InterPro" id="IPR047192">
    <property type="entry name" value="Euk_RPA1_DBD_C"/>
</dbReference>
<dbReference type="GO" id="GO:1902230">
    <property type="term" value="P:negative regulation of intrinsic apoptotic signaling pathway in response to DNA damage"/>
    <property type="evidence" value="ECO:0007669"/>
    <property type="project" value="InterPro"/>
</dbReference>
<dbReference type="GO" id="GO:0003677">
    <property type="term" value="F:DNA binding"/>
    <property type="evidence" value="ECO:0007669"/>
    <property type="project" value="UniProtKB-KW"/>
</dbReference>
<reference evidence="9" key="1">
    <citation type="submission" date="2025-08" db="UniProtKB">
        <authorList>
            <consortium name="RefSeq"/>
        </authorList>
    </citation>
    <scope>IDENTIFICATION</scope>
</reference>
<dbReference type="PANTHER" id="PTHR35537:SF1">
    <property type="entry name" value="DNA DAMAGE-INDUCED APOPTOSIS SUPPRESSOR PROTEIN"/>
    <property type="match status" value="1"/>
</dbReference>
<accession>A0A6I9Y086</accession>
<dbReference type="InterPro" id="IPR013955">
    <property type="entry name" value="Rep_factor-A_C"/>
</dbReference>
<evidence type="ECO:0000256" key="4">
    <source>
        <dbReference type="ARBA" id="ARBA00022833"/>
    </source>
</evidence>
<evidence type="ECO:0000313" key="8">
    <source>
        <dbReference type="Proteomes" id="UP000504617"/>
    </source>
</evidence>
<dbReference type="AlphaFoldDB" id="A0A6I9Y086"/>
<dbReference type="GO" id="GO:0005737">
    <property type="term" value="C:cytoplasm"/>
    <property type="evidence" value="ECO:0007669"/>
    <property type="project" value="TreeGrafter"/>
</dbReference>
<feature type="region of interest" description="Disordered" evidence="6">
    <location>
        <begin position="259"/>
        <end position="278"/>
    </location>
</feature>
<comment type="similarity">
    <text evidence="1">Belongs to the replication factor A protein 1 family.</text>
</comment>
<gene>
    <name evidence="9" type="primary">DDIAS</name>
</gene>
<keyword evidence="5" id="KW-0238">DNA-binding</keyword>
<evidence type="ECO:0000256" key="3">
    <source>
        <dbReference type="ARBA" id="ARBA00022771"/>
    </source>
</evidence>
<evidence type="ECO:0000259" key="7">
    <source>
        <dbReference type="Pfam" id="PF08646"/>
    </source>
</evidence>
<dbReference type="OrthoDB" id="9948238at2759"/>
<protein>
    <submittedName>
        <fullName evidence="9">DNA damage-induced apoptosis suppressor protein</fullName>
    </submittedName>
</protein>
<evidence type="ECO:0000256" key="5">
    <source>
        <dbReference type="ARBA" id="ARBA00023125"/>
    </source>
</evidence>
<feature type="compositionally biased region" description="Basic and acidic residues" evidence="6">
    <location>
        <begin position="316"/>
        <end position="332"/>
    </location>
</feature>
<dbReference type="Gene3D" id="2.40.50.140">
    <property type="entry name" value="Nucleic acid-binding proteins"/>
    <property type="match status" value="1"/>
</dbReference>
<keyword evidence="4" id="KW-0862">Zinc</keyword>
<dbReference type="KEGG" id="tsr:106547149"/>
<feature type="region of interest" description="Disordered" evidence="6">
    <location>
        <begin position="640"/>
        <end position="659"/>
    </location>
</feature>
<name>A0A6I9Y086_9SAUR</name>
<keyword evidence="8" id="KW-1185">Reference proteome</keyword>
<feature type="compositionally biased region" description="Polar residues" evidence="6">
    <location>
        <begin position="597"/>
        <end position="619"/>
    </location>
</feature>
<feature type="region of interest" description="Disordered" evidence="6">
    <location>
        <begin position="292"/>
        <end position="346"/>
    </location>
</feature>
<dbReference type="GO" id="GO:0008270">
    <property type="term" value="F:zinc ion binding"/>
    <property type="evidence" value="ECO:0007669"/>
    <property type="project" value="UniProtKB-KW"/>
</dbReference>
<dbReference type="GeneID" id="106547149"/>
<evidence type="ECO:0000256" key="6">
    <source>
        <dbReference type="SAM" id="MobiDB-lite"/>
    </source>
</evidence>
<organism evidence="8 9">
    <name type="scientific">Thamnophis sirtalis</name>
    <dbReference type="NCBI Taxonomy" id="35019"/>
    <lineage>
        <taxon>Eukaryota</taxon>
        <taxon>Metazoa</taxon>
        <taxon>Chordata</taxon>
        <taxon>Craniata</taxon>
        <taxon>Vertebrata</taxon>
        <taxon>Euteleostomi</taxon>
        <taxon>Lepidosauria</taxon>
        <taxon>Squamata</taxon>
        <taxon>Bifurcata</taxon>
        <taxon>Unidentata</taxon>
        <taxon>Episquamata</taxon>
        <taxon>Toxicofera</taxon>
        <taxon>Serpentes</taxon>
        <taxon>Colubroidea</taxon>
        <taxon>Colubridae</taxon>
        <taxon>Natricinae</taxon>
        <taxon>Thamnophis</taxon>
    </lineage>
</organism>
<evidence type="ECO:0000256" key="1">
    <source>
        <dbReference type="ARBA" id="ARBA00005690"/>
    </source>
</evidence>
<feature type="compositionally biased region" description="Basic and acidic residues" evidence="6">
    <location>
        <begin position="260"/>
        <end position="274"/>
    </location>
</feature>
<dbReference type="PANTHER" id="PTHR35537">
    <property type="entry name" value="DNA DAMAGE-INDUCIBLE APOPTOSIS SUPPRESSOR PROTEIN DDIAS"/>
    <property type="match status" value="1"/>
</dbReference>
<dbReference type="Proteomes" id="UP000504617">
    <property type="component" value="Unplaced"/>
</dbReference>
<evidence type="ECO:0000313" key="9">
    <source>
        <dbReference type="RefSeq" id="XP_013919681.1"/>
    </source>
</evidence>